<dbReference type="CDD" id="cd00118">
    <property type="entry name" value="LysM"/>
    <property type="match status" value="1"/>
</dbReference>
<dbReference type="PROSITE" id="PS51782">
    <property type="entry name" value="LYSM"/>
    <property type="match status" value="1"/>
</dbReference>
<dbReference type="OrthoDB" id="370541at2"/>
<accession>A0A562BNM8</accession>
<evidence type="ECO:0000256" key="1">
    <source>
        <dbReference type="SAM" id="MobiDB-lite"/>
    </source>
</evidence>
<gene>
    <name evidence="4" type="ORF">L602_000200001880</name>
</gene>
<evidence type="ECO:0000313" key="5">
    <source>
        <dbReference type="Proteomes" id="UP000318141"/>
    </source>
</evidence>
<dbReference type="PROSITE" id="PS50914">
    <property type="entry name" value="BON"/>
    <property type="match status" value="1"/>
</dbReference>
<dbReference type="Pfam" id="PF04972">
    <property type="entry name" value="BON"/>
    <property type="match status" value="1"/>
</dbReference>
<dbReference type="SMART" id="SM00257">
    <property type="entry name" value="LysM"/>
    <property type="match status" value="1"/>
</dbReference>
<evidence type="ECO:0000259" key="2">
    <source>
        <dbReference type="PROSITE" id="PS50914"/>
    </source>
</evidence>
<sequence>MSMLDFIKEAGERLFRPGDAVLASTGGSSPAPTVGEAQQKSELANRAAGAAIEDYIRKMDLDATGLSVEVDGAKGLVTVYGVAPDQATREKILLCCGNVQGVEKVEDRMSVRVDSDPASWHTVRKGDTLWDIAKTFYGNGAEYKAIFEANRPMLIHPDKIYPGQKLRIPPKA</sequence>
<feature type="region of interest" description="Disordered" evidence="1">
    <location>
        <begin position="21"/>
        <end position="42"/>
    </location>
</feature>
<dbReference type="InterPro" id="IPR052196">
    <property type="entry name" value="Bact_Kbp"/>
</dbReference>
<feature type="domain" description="BON" evidence="2">
    <location>
        <begin position="43"/>
        <end position="113"/>
    </location>
</feature>
<dbReference type="PANTHER" id="PTHR34700">
    <property type="entry name" value="POTASSIUM BINDING PROTEIN KBP"/>
    <property type="match status" value="1"/>
</dbReference>
<feature type="domain" description="LysM" evidence="3">
    <location>
        <begin position="119"/>
        <end position="168"/>
    </location>
</feature>
<dbReference type="NCBIfam" id="NF008399">
    <property type="entry name" value="PRK11198.1"/>
    <property type="match status" value="1"/>
</dbReference>
<protein>
    <submittedName>
        <fullName evidence="4">BON domain-containing protein</fullName>
    </submittedName>
</protein>
<organism evidence="4 5">
    <name type="scientific">Cupriavidus gilardii J11</name>
    <dbReference type="NCBI Taxonomy" id="936133"/>
    <lineage>
        <taxon>Bacteria</taxon>
        <taxon>Pseudomonadati</taxon>
        <taxon>Pseudomonadota</taxon>
        <taxon>Betaproteobacteria</taxon>
        <taxon>Burkholderiales</taxon>
        <taxon>Burkholderiaceae</taxon>
        <taxon>Cupriavidus</taxon>
    </lineage>
</organism>
<name>A0A562BNM8_9BURK</name>
<dbReference type="Proteomes" id="UP000318141">
    <property type="component" value="Unassembled WGS sequence"/>
</dbReference>
<dbReference type="Gene3D" id="3.10.350.10">
    <property type="entry name" value="LysM domain"/>
    <property type="match status" value="1"/>
</dbReference>
<dbReference type="Pfam" id="PF01476">
    <property type="entry name" value="LysM"/>
    <property type="match status" value="1"/>
</dbReference>
<dbReference type="InterPro" id="IPR036779">
    <property type="entry name" value="LysM_dom_sf"/>
</dbReference>
<dbReference type="Gene3D" id="3.30.1340.30">
    <property type="match status" value="1"/>
</dbReference>
<proteinExistence type="predicted"/>
<dbReference type="EMBL" id="VLJN01000012">
    <property type="protein sequence ID" value="TWG86787.1"/>
    <property type="molecule type" value="Genomic_DNA"/>
</dbReference>
<reference evidence="4 5" key="1">
    <citation type="submission" date="2019-07" db="EMBL/GenBank/DDBJ databases">
        <title>Genome sequencing of lignin-degrading bacterial isolates.</title>
        <authorList>
            <person name="Gladden J."/>
        </authorList>
    </citation>
    <scope>NUCLEOTIDE SEQUENCE [LARGE SCALE GENOMIC DNA]</scope>
    <source>
        <strain evidence="4 5">J11</strain>
    </source>
</reference>
<dbReference type="AlphaFoldDB" id="A0A562BNM8"/>
<dbReference type="SUPFAM" id="SSF54106">
    <property type="entry name" value="LysM domain"/>
    <property type="match status" value="1"/>
</dbReference>
<keyword evidence="5" id="KW-1185">Reference proteome</keyword>
<evidence type="ECO:0000313" key="4">
    <source>
        <dbReference type="EMBL" id="TWG86787.1"/>
    </source>
</evidence>
<feature type="compositionally biased region" description="Polar residues" evidence="1">
    <location>
        <begin position="25"/>
        <end position="42"/>
    </location>
</feature>
<dbReference type="InterPro" id="IPR007055">
    <property type="entry name" value="BON_dom"/>
</dbReference>
<dbReference type="PANTHER" id="PTHR34700:SF8">
    <property type="entry name" value="POTASSIUM BINDING PROTEIN KBP"/>
    <property type="match status" value="1"/>
</dbReference>
<comment type="caution">
    <text evidence="4">The sequence shown here is derived from an EMBL/GenBank/DDBJ whole genome shotgun (WGS) entry which is preliminary data.</text>
</comment>
<dbReference type="InterPro" id="IPR018392">
    <property type="entry name" value="LysM"/>
</dbReference>
<evidence type="ECO:0000259" key="3">
    <source>
        <dbReference type="PROSITE" id="PS51782"/>
    </source>
</evidence>